<evidence type="ECO:0000313" key="2">
    <source>
        <dbReference type="Proteomes" id="UP000245320"/>
    </source>
</evidence>
<evidence type="ECO:0000313" key="3">
    <source>
        <dbReference type="RefSeq" id="XP_033704837.1"/>
    </source>
</evidence>
<dbReference type="OrthoDB" id="10653717at2759"/>
<keyword evidence="2" id="KW-1185">Reference proteome</keyword>
<accession>A0A6J3QRK1</accession>
<gene>
    <name evidence="3" type="primary">LOC117310064</name>
</gene>
<feature type="compositionally biased region" description="Gly residues" evidence="1">
    <location>
        <begin position="30"/>
        <end position="39"/>
    </location>
</feature>
<dbReference type="AlphaFoldDB" id="A0A6J3QRK1"/>
<reference evidence="3" key="1">
    <citation type="submission" date="2025-08" db="UniProtKB">
        <authorList>
            <consortium name="RefSeq"/>
        </authorList>
    </citation>
    <scope>IDENTIFICATION</scope>
    <source>
        <tissue evidence="3">Spleen</tissue>
    </source>
</reference>
<proteinExistence type="predicted"/>
<sequence>MAPSAPLRPSPTALKPQLVSFKLTAKLARSGGGGGGALGGAHLAASARPRAGSGSVRGLTGSAGPHGICGPPSLSLRPALRQSPATREPHSEPGRCNPGVSRTPRFTHPARDISLRSQPRPLAPALFSPAQKLDPTFPGSRNPSPRGRVTTPRQGSGISQQLQQPTPF</sequence>
<protein>
    <submittedName>
        <fullName evidence="3">Serine/threonine-protein kinase STE20-like</fullName>
    </submittedName>
</protein>
<organism evidence="2 3">
    <name type="scientific">Tursiops truncatus</name>
    <name type="common">Atlantic bottle-nosed dolphin</name>
    <name type="synonym">Delphinus truncatus</name>
    <dbReference type="NCBI Taxonomy" id="9739"/>
    <lineage>
        <taxon>Eukaryota</taxon>
        <taxon>Metazoa</taxon>
        <taxon>Chordata</taxon>
        <taxon>Craniata</taxon>
        <taxon>Vertebrata</taxon>
        <taxon>Euteleostomi</taxon>
        <taxon>Mammalia</taxon>
        <taxon>Eutheria</taxon>
        <taxon>Laurasiatheria</taxon>
        <taxon>Artiodactyla</taxon>
        <taxon>Whippomorpha</taxon>
        <taxon>Cetacea</taxon>
        <taxon>Odontoceti</taxon>
        <taxon>Delphinidae</taxon>
        <taxon>Tursiops</taxon>
    </lineage>
</organism>
<feature type="region of interest" description="Disordered" evidence="1">
    <location>
        <begin position="28"/>
        <end position="168"/>
    </location>
</feature>
<dbReference type="RefSeq" id="XP_033704837.1">
    <property type="nucleotide sequence ID" value="XM_033848946.1"/>
</dbReference>
<dbReference type="Proteomes" id="UP000245320">
    <property type="component" value="Chromosome 21"/>
</dbReference>
<evidence type="ECO:0000256" key="1">
    <source>
        <dbReference type="SAM" id="MobiDB-lite"/>
    </source>
</evidence>
<feature type="compositionally biased region" description="Low complexity" evidence="1">
    <location>
        <begin position="40"/>
        <end position="58"/>
    </location>
</feature>
<dbReference type="InParanoid" id="A0A6J3QRK1"/>
<feature type="compositionally biased region" description="Polar residues" evidence="1">
    <location>
        <begin position="151"/>
        <end position="168"/>
    </location>
</feature>
<name>A0A6J3QRK1_TURTR</name>